<name>A0AAD8PV09_9PEZI</name>
<dbReference type="AlphaFoldDB" id="A0AAD8PV09"/>
<dbReference type="GeneID" id="85439400"/>
<evidence type="ECO:0000313" key="2">
    <source>
        <dbReference type="Proteomes" id="UP001230504"/>
    </source>
</evidence>
<comment type="caution">
    <text evidence="1">The sequence shown here is derived from an EMBL/GenBank/DDBJ whole genome shotgun (WGS) entry which is preliminary data.</text>
</comment>
<dbReference type="Proteomes" id="UP001230504">
    <property type="component" value="Unassembled WGS sequence"/>
</dbReference>
<gene>
    <name evidence="1" type="ORF">LY79DRAFT_519635</name>
</gene>
<evidence type="ECO:0000313" key="1">
    <source>
        <dbReference type="EMBL" id="KAK1584997.1"/>
    </source>
</evidence>
<protein>
    <submittedName>
        <fullName evidence="1">Uncharacterized protein</fullName>
    </submittedName>
</protein>
<organism evidence="1 2">
    <name type="scientific">Colletotrichum navitas</name>
    <dbReference type="NCBI Taxonomy" id="681940"/>
    <lineage>
        <taxon>Eukaryota</taxon>
        <taxon>Fungi</taxon>
        <taxon>Dikarya</taxon>
        <taxon>Ascomycota</taxon>
        <taxon>Pezizomycotina</taxon>
        <taxon>Sordariomycetes</taxon>
        <taxon>Hypocreomycetidae</taxon>
        <taxon>Glomerellales</taxon>
        <taxon>Glomerellaceae</taxon>
        <taxon>Colletotrichum</taxon>
        <taxon>Colletotrichum graminicola species complex</taxon>
    </lineage>
</organism>
<keyword evidence="2" id="KW-1185">Reference proteome</keyword>
<dbReference type="RefSeq" id="XP_060412053.1">
    <property type="nucleotide sequence ID" value="XM_060555160.1"/>
</dbReference>
<dbReference type="EMBL" id="JAHLJV010000049">
    <property type="protein sequence ID" value="KAK1584997.1"/>
    <property type="molecule type" value="Genomic_DNA"/>
</dbReference>
<accession>A0AAD8PV09</accession>
<sequence length="141" mass="15853">MALVLPTTCVEILDTTEAFKEDDGEYKFAGTLIVYRDSKDIYHGVSKDRGLVASELSISQLTNKIQIPATAYSPTFPPTYTQAPDPLPPNTYVKKPSFLSYDRIHQGTLPNNIADNVLAKIQTYKLLEQNLHPNITRYLSY</sequence>
<proteinExistence type="predicted"/>
<reference evidence="1" key="1">
    <citation type="submission" date="2021-06" db="EMBL/GenBank/DDBJ databases">
        <title>Comparative genomics, transcriptomics and evolutionary studies reveal genomic signatures of adaptation to plant cell wall in hemibiotrophic fungi.</title>
        <authorList>
            <consortium name="DOE Joint Genome Institute"/>
            <person name="Baroncelli R."/>
            <person name="Diaz J.F."/>
            <person name="Benocci T."/>
            <person name="Peng M."/>
            <person name="Battaglia E."/>
            <person name="Haridas S."/>
            <person name="Andreopoulos W."/>
            <person name="Labutti K."/>
            <person name="Pangilinan J."/>
            <person name="Floch G.L."/>
            <person name="Makela M.R."/>
            <person name="Henrissat B."/>
            <person name="Grigoriev I.V."/>
            <person name="Crouch J.A."/>
            <person name="De Vries R.P."/>
            <person name="Sukno S.A."/>
            <person name="Thon M.R."/>
        </authorList>
    </citation>
    <scope>NUCLEOTIDE SEQUENCE</scope>
    <source>
        <strain evidence="1">CBS 125086</strain>
    </source>
</reference>